<evidence type="ECO:0000256" key="5">
    <source>
        <dbReference type="ARBA" id="ARBA00022801"/>
    </source>
</evidence>
<dbReference type="CDD" id="cd16913">
    <property type="entry name" value="YkuD_like"/>
    <property type="match status" value="1"/>
</dbReference>
<feature type="domain" description="L,D-TPase catalytic" evidence="10">
    <location>
        <begin position="166"/>
        <end position="275"/>
    </location>
</feature>
<evidence type="ECO:0000256" key="1">
    <source>
        <dbReference type="ARBA" id="ARBA00004752"/>
    </source>
</evidence>
<dbReference type="InterPro" id="IPR005490">
    <property type="entry name" value="LD_TPept_cat_dom"/>
</dbReference>
<evidence type="ECO:0000313" key="11">
    <source>
        <dbReference type="EMBL" id="WRP16680.1"/>
    </source>
</evidence>
<dbReference type="InterPro" id="IPR036365">
    <property type="entry name" value="PGBD-like_sf"/>
</dbReference>
<keyword evidence="6 9" id="KW-0133">Cell shape</keyword>
<evidence type="ECO:0000313" key="12">
    <source>
        <dbReference type="Proteomes" id="UP001332192"/>
    </source>
</evidence>
<dbReference type="PANTHER" id="PTHR30582">
    <property type="entry name" value="L,D-TRANSPEPTIDASE"/>
    <property type="match status" value="1"/>
</dbReference>
<keyword evidence="7 9" id="KW-0573">Peptidoglycan synthesis</keyword>
<feature type="active site" description="Proton donor/acceptor" evidence="9">
    <location>
        <position position="235"/>
    </location>
</feature>
<evidence type="ECO:0000256" key="6">
    <source>
        <dbReference type="ARBA" id="ARBA00022960"/>
    </source>
</evidence>
<accession>A0ABZ1BVN5</accession>
<dbReference type="SUPFAM" id="SSF141523">
    <property type="entry name" value="L,D-transpeptidase catalytic domain-like"/>
    <property type="match status" value="1"/>
</dbReference>
<dbReference type="Gene3D" id="2.40.440.10">
    <property type="entry name" value="L,D-transpeptidase catalytic domain-like"/>
    <property type="match status" value="1"/>
</dbReference>
<feature type="active site" description="Nucleophile" evidence="9">
    <location>
        <position position="251"/>
    </location>
</feature>
<dbReference type="PANTHER" id="PTHR30582:SF24">
    <property type="entry name" value="L,D-TRANSPEPTIDASE ERFK_SRFK-RELATED"/>
    <property type="match status" value="1"/>
</dbReference>
<keyword evidence="5" id="KW-0378">Hydrolase</keyword>
<evidence type="ECO:0000256" key="2">
    <source>
        <dbReference type="ARBA" id="ARBA00005992"/>
    </source>
</evidence>
<evidence type="ECO:0000256" key="9">
    <source>
        <dbReference type="PROSITE-ProRule" id="PRU01373"/>
    </source>
</evidence>
<comment type="pathway">
    <text evidence="1 9">Cell wall biogenesis; peptidoglycan biosynthesis.</text>
</comment>
<reference evidence="11 12" key="1">
    <citation type="journal article" date="2024" name="Front. Microbiol.">
        <title>Novel thermophilic genera Geochorda gen. nov. and Carboxydochorda gen. nov. from the deep terrestrial subsurface reveal the ecophysiological diversity in the class Limnochordia.</title>
        <authorList>
            <person name="Karnachuk O.V."/>
            <person name="Lukina A.P."/>
            <person name="Avakyan M.R."/>
            <person name="Kadnikov V.V."/>
            <person name="Begmatov S."/>
            <person name="Beletsky A.V."/>
            <person name="Vlasova K.G."/>
            <person name="Novikov A.A."/>
            <person name="Shcherbakova V.A."/>
            <person name="Mardanov A.V."/>
            <person name="Ravin N.V."/>
        </authorList>
    </citation>
    <scope>NUCLEOTIDE SEQUENCE [LARGE SCALE GENOMIC DNA]</scope>
    <source>
        <strain evidence="11 12">L945</strain>
    </source>
</reference>
<keyword evidence="8 9" id="KW-0961">Cell wall biogenesis/degradation</keyword>
<keyword evidence="4" id="KW-0808">Transferase</keyword>
<comment type="similarity">
    <text evidence="2">Belongs to the YkuD family.</text>
</comment>
<dbReference type="RefSeq" id="WP_324715952.1">
    <property type="nucleotide sequence ID" value="NZ_CP141615.1"/>
</dbReference>
<dbReference type="Proteomes" id="UP001332192">
    <property type="component" value="Chromosome"/>
</dbReference>
<keyword evidence="12" id="KW-1185">Reference proteome</keyword>
<keyword evidence="3" id="KW-0328">Glycosyltransferase</keyword>
<dbReference type="PROSITE" id="PS52029">
    <property type="entry name" value="LD_TPASE"/>
    <property type="match status" value="1"/>
</dbReference>
<evidence type="ECO:0000256" key="7">
    <source>
        <dbReference type="ARBA" id="ARBA00022984"/>
    </source>
</evidence>
<dbReference type="Pfam" id="PF03734">
    <property type="entry name" value="YkuD"/>
    <property type="match status" value="1"/>
</dbReference>
<dbReference type="EMBL" id="CP141615">
    <property type="protein sequence ID" value="WRP16680.1"/>
    <property type="molecule type" value="Genomic_DNA"/>
</dbReference>
<evidence type="ECO:0000259" key="10">
    <source>
        <dbReference type="PROSITE" id="PS52029"/>
    </source>
</evidence>
<dbReference type="InterPro" id="IPR002477">
    <property type="entry name" value="Peptidoglycan-bd-like"/>
</dbReference>
<proteinExistence type="inferred from homology"/>
<sequence>MARSWRDVGRPARRRGRATRRLGGIVTLGAVAAALAGWAAVVASAGALAAGPPPGACGEVGTVGKPGEPSDPDAVRELQLGLRLLGEFRYPVDGVYDLRTREAVREFQRLHGLPADGVAGPATWDALARAYQEEAASVVQAQRGAAQSAPPPEHVPRRPDLEPDGYWIIIDTHHLQLTLYKGHDVVGRWPVAVGKPSTLTPVGEWRISHKDRDWGGGFGTRWMRIDVPWGIYGIHGTNKPWSIGTRASGGCIRMFNEDVEKLWEMVPRGTPVTIVGVLPEASWDTPIEAGSDGWNVPVLQWALRDHGFPVGRADGKMGPETMRGVAEAQRQLGLPPEPAATVDLFRALQLRR</sequence>
<dbReference type="SUPFAM" id="SSF47090">
    <property type="entry name" value="PGBD-like"/>
    <property type="match status" value="2"/>
</dbReference>
<dbReference type="Gene3D" id="1.10.101.10">
    <property type="entry name" value="PGBD-like superfamily/PGBD"/>
    <property type="match status" value="2"/>
</dbReference>
<dbReference type="Pfam" id="PF01471">
    <property type="entry name" value="PG_binding_1"/>
    <property type="match status" value="2"/>
</dbReference>
<organism evidence="11 12">
    <name type="scientific">Carboxydichorda subterranea</name>
    <dbReference type="NCBI Taxonomy" id="3109565"/>
    <lineage>
        <taxon>Bacteria</taxon>
        <taxon>Bacillati</taxon>
        <taxon>Bacillota</taxon>
        <taxon>Limnochordia</taxon>
        <taxon>Limnochordales</taxon>
        <taxon>Geochordaceae</taxon>
        <taxon>Carboxydichorda</taxon>
    </lineage>
</organism>
<dbReference type="InterPro" id="IPR050979">
    <property type="entry name" value="LD-transpeptidase"/>
</dbReference>
<gene>
    <name evidence="11" type="ORF">U7230_11340</name>
</gene>
<protein>
    <submittedName>
        <fullName evidence="11">Peptidoglycan-binding protein</fullName>
    </submittedName>
</protein>
<name>A0ABZ1BVN5_9FIRM</name>
<dbReference type="InterPro" id="IPR036366">
    <property type="entry name" value="PGBDSf"/>
</dbReference>
<evidence type="ECO:0000256" key="4">
    <source>
        <dbReference type="ARBA" id="ARBA00022679"/>
    </source>
</evidence>
<evidence type="ECO:0000256" key="8">
    <source>
        <dbReference type="ARBA" id="ARBA00023316"/>
    </source>
</evidence>
<dbReference type="InterPro" id="IPR038063">
    <property type="entry name" value="Transpep_catalytic_dom"/>
</dbReference>
<evidence type="ECO:0000256" key="3">
    <source>
        <dbReference type="ARBA" id="ARBA00022676"/>
    </source>
</evidence>